<evidence type="ECO:0000256" key="1">
    <source>
        <dbReference type="ARBA" id="ARBA00004370"/>
    </source>
</evidence>
<dbReference type="AlphaFoldDB" id="A0A3B3ZYP7"/>
<dbReference type="GO" id="GO:0005102">
    <property type="term" value="F:signaling receptor binding"/>
    <property type="evidence" value="ECO:0007669"/>
    <property type="project" value="TreeGrafter"/>
</dbReference>
<dbReference type="GO" id="GO:0050852">
    <property type="term" value="P:T cell receptor signaling pathway"/>
    <property type="evidence" value="ECO:0007669"/>
    <property type="project" value="TreeGrafter"/>
</dbReference>
<proteinExistence type="predicted"/>
<dbReference type="InterPro" id="IPR007110">
    <property type="entry name" value="Ig-like_dom"/>
</dbReference>
<accession>A0A3B3ZYP7</accession>
<dbReference type="SUPFAM" id="SSF48726">
    <property type="entry name" value="Immunoglobulin"/>
    <property type="match status" value="1"/>
</dbReference>
<dbReference type="InterPro" id="IPR036179">
    <property type="entry name" value="Ig-like_dom_sf"/>
</dbReference>
<dbReference type="PANTHER" id="PTHR24100:SF151">
    <property type="entry name" value="ICOS LIGAND"/>
    <property type="match status" value="1"/>
</dbReference>
<keyword evidence="3" id="KW-0393">Immunoglobulin domain</keyword>
<evidence type="ECO:0000256" key="2">
    <source>
        <dbReference type="ARBA" id="ARBA00023136"/>
    </source>
</evidence>
<dbReference type="InterPro" id="IPR013783">
    <property type="entry name" value="Ig-like_fold"/>
</dbReference>
<evidence type="ECO:0000256" key="3">
    <source>
        <dbReference type="ARBA" id="ARBA00023319"/>
    </source>
</evidence>
<keyword evidence="7" id="KW-1185">Reference proteome</keyword>
<organism evidence="6 7">
    <name type="scientific">Periophthalmus magnuspinnatus</name>
    <dbReference type="NCBI Taxonomy" id="409849"/>
    <lineage>
        <taxon>Eukaryota</taxon>
        <taxon>Metazoa</taxon>
        <taxon>Chordata</taxon>
        <taxon>Craniata</taxon>
        <taxon>Vertebrata</taxon>
        <taxon>Euteleostomi</taxon>
        <taxon>Actinopterygii</taxon>
        <taxon>Neopterygii</taxon>
        <taxon>Teleostei</taxon>
        <taxon>Neoteleostei</taxon>
        <taxon>Acanthomorphata</taxon>
        <taxon>Gobiaria</taxon>
        <taxon>Gobiiformes</taxon>
        <taxon>Gobioidei</taxon>
        <taxon>Gobiidae</taxon>
        <taxon>Oxudercinae</taxon>
        <taxon>Periophthalmus</taxon>
    </lineage>
</organism>
<name>A0A3B3ZYP7_9GOBI</name>
<dbReference type="Ensembl" id="ENSPMGT00000010021.1">
    <property type="protein sequence ID" value="ENSPMGP00000009396.1"/>
    <property type="gene ID" value="ENSPMGG00000007778.1"/>
</dbReference>
<dbReference type="PANTHER" id="PTHR24100">
    <property type="entry name" value="BUTYROPHILIN"/>
    <property type="match status" value="1"/>
</dbReference>
<dbReference type="InterPro" id="IPR050504">
    <property type="entry name" value="IgSF_BTN/MOG"/>
</dbReference>
<dbReference type="Gene3D" id="2.60.40.10">
    <property type="entry name" value="Immunoglobulins"/>
    <property type="match status" value="1"/>
</dbReference>
<evidence type="ECO:0000259" key="5">
    <source>
        <dbReference type="PROSITE" id="PS50835"/>
    </source>
</evidence>
<feature type="transmembrane region" description="Helical" evidence="4">
    <location>
        <begin position="147"/>
        <end position="164"/>
    </location>
</feature>
<keyword evidence="4" id="KW-1133">Transmembrane helix</keyword>
<reference evidence="6" key="1">
    <citation type="submission" date="2025-08" db="UniProtKB">
        <authorList>
            <consortium name="Ensembl"/>
        </authorList>
    </citation>
    <scope>IDENTIFICATION</scope>
</reference>
<feature type="domain" description="Ig-like" evidence="5">
    <location>
        <begin position="34"/>
        <end position="144"/>
    </location>
</feature>
<dbReference type="GO" id="GO:0009897">
    <property type="term" value="C:external side of plasma membrane"/>
    <property type="evidence" value="ECO:0007669"/>
    <property type="project" value="TreeGrafter"/>
</dbReference>
<sequence length="165" mass="18875">MHKWFKITFLLDNMSCICLVYLCFTYKVVVSALGKKVMLPCSSNTTITDNMGVYWTKTDEHQCRYAQQCPYVLLHKDGHLDSIKQDSRFKNRVELADPNLKNNSLSLIISNVSASDSGEYQCRLIDGLNMFDVEPITTIQLNITEPVLMLTFVLYSILIFVFGID</sequence>
<keyword evidence="4" id="KW-0812">Transmembrane</keyword>
<comment type="subcellular location">
    <subcellularLocation>
        <location evidence="1">Membrane</location>
    </subcellularLocation>
</comment>
<dbReference type="SMART" id="SM00409">
    <property type="entry name" value="IG"/>
    <property type="match status" value="1"/>
</dbReference>
<dbReference type="GO" id="GO:0001817">
    <property type="term" value="P:regulation of cytokine production"/>
    <property type="evidence" value="ECO:0007669"/>
    <property type="project" value="TreeGrafter"/>
</dbReference>
<reference evidence="6" key="2">
    <citation type="submission" date="2025-09" db="UniProtKB">
        <authorList>
            <consortium name="Ensembl"/>
        </authorList>
    </citation>
    <scope>IDENTIFICATION</scope>
</reference>
<evidence type="ECO:0000313" key="6">
    <source>
        <dbReference type="Ensembl" id="ENSPMGP00000009396.1"/>
    </source>
</evidence>
<keyword evidence="2 4" id="KW-0472">Membrane</keyword>
<dbReference type="PROSITE" id="PS50835">
    <property type="entry name" value="IG_LIKE"/>
    <property type="match status" value="1"/>
</dbReference>
<dbReference type="InterPro" id="IPR003599">
    <property type="entry name" value="Ig_sub"/>
</dbReference>
<evidence type="ECO:0000256" key="4">
    <source>
        <dbReference type="SAM" id="Phobius"/>
    </source>
</evidence>
<protein>
    <recommendedName>
        <fullName evidence="5">Ig-like domain-containing protein</fullName>
    </recommendedName>
</protein>
<evidence type="ECO:0000313" key="7">
    <source>
        <dbReference type="Proteomes" id="UP000261520"/>
    </source>
</evidence>
<dbReference type="Pfam" id="PF07686">
    <property type="entry name" value="V-set"/>
    <property type="match status" value="1"/>
</dbReference>
<dbReference type="STRING" id="409849.ENSPMGP00000009396"/>
<dbReference type="InterPro" id="IPR013106">
    <property type="entry name" value="Ig_V-set"/>
</dbReference>
<dbReference type="Proteomes" id="UP000261520">
    <property type="component" value="Unplaced"/>
</dbReference>